<evidence type="ECO:0000256" key="6">
    <source>
        <dbReference type="ARBA" id="ARBA00022946"/>
    </source>
</evidence>
<accession>H3AJ33</accession>
<dbReference type="GeneTree" id="ENSGT00390000014585"/>
<keyword evidence="6" id="KW-0809">Transit peptide</keyword>
<keyword evidence="7" id="KW-0223">Dioxygenase</keyword>
<keyword evidence="10" id="KW-0496">Mitochondrion</keyword>
<comment type="subcellular location">
    <subcellularLocation>
        <location evidence="2">Mitochondrion matrix</location>
    </subcellularLocation>
</comment>
<dbReference type="Proteomes" id="UP000008672">
    <property type="component" value="Unassembled WGS sequence"/>
</dbReference>
<evidence type="ECO:0000313" key="16">
    <source>
        <dbReference type="Proteomes" id="UP000008672"/>
    </source>
</evidence>
<evidence type="ECO:0000256" key="4">
    <source>
        <dbReference type="ARBA" id="ARBA00022590"/>
    </source>
</evidence>
<dbReference type="PANTHER" id="PTHR21052:SF0">
    <property type="entry name" value="ALPHA-KETOGLUTARATE-DEPENDENT DIOXYGENASE ALKB HOMOLOG 7, MITOCHONDRIAL"/>
    <property type="match status" value="1"/>
</dbReference>
<dbReference type="InterPro" id="IPR037151">
    <property type="entry name" value="AlkB-like_sf"/>
</dbReference>
<dbReference type="AlphaFoldDB" id="H3AJ33"/>
<evidence type="ECO:0000259" key="14">
    <source>
        <dbReference type="Pfam" id="PF13532"/>
    </source>
</evidence>
<evidence type="ECO:0000256" key="10">
    <source>
        <dbReference type="ARBA" id="ARBA00023128"/>
    </source>
</evidence>
<reference evidence="15" key="3">
    <citation type="submission" date="2025-09" db="UniProtKB">
        <authorList>
            <consortium name="Ensembl"/>
        </authorList>
    </citation>
    <scope>IDENTIFICATION</scope>
</reference>
<comment type="similarity">
    <text evidence="3">Belongs to the alkB family.</text>
</comment>
<dbReference type="SUPFAM" id="SSF51197">
    <property type="entry name" value="Clavaminate synthase-like"/>
    <property type="match status" value="1"/>
</dbReference>
<evidence type="ECO:0000256" key="5">
    <source>
        <dbReference type="ARBA" id="ARBA00022723"/>
    </source>
</evidence>
<dbReference type="HOGENOM" id="CLU_092162_1_0_1"/>
<sequence length="231" mass="26517">VDLLQTWLCRTMSPVISPLLILKLKGPFPPNGQLLAGSNSAVLQYLAGSVEVRERFISEEEEGILLQEIEPTLKRKRYEYDHWDDAIHGYRETEKSQWTERNKAILQRVRDVAFPPGVPQLALVHVLDLDKKGYIKPHVDSVKFCGNTIAGLCLLSSSVMRLVSENDACDWVDLLLRRRSLYILRGRARYEFTHAILREEESVFNGEKVPRNRRISVICRNLPVHESQAVQ</sequence>
<dbReference type="GO" id="GO:0005759">
    <property type="term" value="C:mitochondrial matrix"/>
    <property type="evidence" value="ECO:0007669"/>
    <property type="project" value="UniProtKB-SubCell"/>
</dbReference>
<dbReference type="GO" id="GO:0006974">
    <property type="term" value="P:DNA damage response"/>
    <property type="evidence" value="ECO:0007669"/>
    <property type="project" value="InterPro"/>
</dbReference>
<dbReference type="GO" id="GO:0051213">
    <property type="term" value="F:dioxygenase activity"/>
    <property type="evidence" value="ECO:0007669"/>
    <property type="project" value="UniProtKB-KW"/>
</dbReference>
<evidence type="ECO:0000256" key="11">
    <source>
        <dbReference type="ARBA" id="ARBA00054545"/>
    </source>
</evidence>
<gene>
    <name evidence="15" type="primary">ALKBH7</name>
</gene>
<dbReference type="Bgee" id="ENSLACG00000008513">
    <property type="expression patterns" value="Expressed in chordate pharynx and 6 other cell types or tissues"/>
</dbReference>
<dbReference type="FunCoup" id="H3AJ33">
    <property type="interactions" value="749"/>
</dbReference>
<dbReference type="Ensembl" id="ENSLACT00000009728.1">
    <property type="protein sequence ID" value="ENSLACP00000009654.1"/>
    <property type="gene ID" value="ENSLACG00000008513.1"/>
</dbReference>
<dbReference type="InterPro" id="IPR027450">
    <property type="entry name" value="AlkB-like"/>
</dbReference>
<name>H3AJ33_LATCH</name>
<protein>
    <recommendedName>
        <fullName evidence="12">Alpha-ketoglutarate-dependent dioxygenase alkB homolog 7, mitochondrial</fullName>
    </recommendedName>
    <alternativeName>
        <fullName evidence="13">Alkylated DNA repair protein alkB homolog 7</fullName>
    </alternativeName>
</protein>
<evidence type="ECO:0000256" key="2">
    <source>
        <dbReference type="ARBA" id="ARBA00004305"/>
    </source>
</evidence>
<keyword evidence="8" id="KW-0560">Oxidoreductase</keyword>
<organism evidence="15 16">
    <name type="scientific">Latimeria chalumnae</name>
    <name type="common">Coelacanth</name>
    <dbReference type="NCBI Taxonomy" id="7897"/>
    <lineage>
        <taxon>Eukaryota</taxon>
        <taxon>Metazoa</taxon>
        <taxon>Chordata</taxon>
        <taxon>Craniata</taxon>
        <taxon>Vertebrata</taxon>
        <taxon>Euteleostomi</taxon>
        <taxon>Coelacanthiformes</taxon>
        <taxon>Coelacanthidae</taxon>
        <taxon>Latimeria</taxon>
    </lineage>
</organism>
<evidence type="ECO:0000256" key="13">
    <source>
        <dbReference type="ARBA" id="ARBA00077993"/>
    </source>
</evidence>
<keyword evidence="9" id="KW-0408">Iron</keyword>
<dbReference type="InParanoid" id="H3AJ33"/>
<evidence type="ECO:0000256" key="8">
    <source>
        <dbReference type="ARBA" id="ARBA00023002"/>
    </source>
</evidence>
<evidence type="ECO:0000313" key="15">
    <source>
        <dbReference type="Ensembl" id="ENSLACP00000009654.1"/>
    </source>
</evidence>
<keyword evidence="16" id="KW-1185">Reference proteome</keyword>
<evidence type="ECO:0000256" key="3">
    <source>
        <dbReference type="ARBA" id="ARBA00007879"/>
    </source>
</evidence>
<dbReference type="OMA" id="VEPHMKR"/>
<reference evidence="15" key="2">
    <citation type="submission" date="2025-08" db="UniProtKB">
        <authorList>
            <consortium name="Ensembl"/>
        </authorList>
    </citation>
    <scope>IDENTIFICATION</scope>
</reference>
<dbReference type="InterPro" id="IPR032870">
    <property type="entry name" value="ALKBH7-like"/>
</dbReference>
<evidence type="ECO:0000256" key="1">
    <source>
        <dbReference type="ARBA" id="ARBA00001954"/>
    </source>
</evidence>
<comment type="function">
    <text evidence="11">May function as protein hydroxylase; can catalyze auto-hydroxylation at Leu-110 (in vitro), but this activity may be due to the absence of the true substrate. Required to induce programmed necrosis in response to DNA damage caused by cytotoxic alkylating agents. Acts by triggering the collapse of mitochondrial membrane potential and loss of mitochondrial function that leads to energy depletion and cell death. ALKBH7-mediated necrosis is probably required to prevent the accumulation of cells with DNA damage. Does not display DNA demethylase activity. Involved in fatty acid metabolism.</text>
</comment>
<dbReference type="GO" id="GO:0046872">
    <property type="term" value="F:metal ion binding"/>
    <property type="evidence" value="ECO:0007669"/>
    <property type="project" value="UniProtKB-KW"/>
</dbReference>
<dbReference type="Gene3D" id="2.60.120.590">
    <property type="entry name" value="Alpha-ketoglutarate-dependent dioxygenase AlkB-like"/>
    <property type="match status" value="1"/>
</dbReference>
<keyword evidence="4" id="KW-1210">Necrosis</keyword>
<dbReference type="eggNOG" id="KOG4176">
    <property type="taxonomic scope" value="Eukaryota"/>
</dbReference>
<evidence type="ECO:0000256" key="9">
    <source>
        <dbReference type="ARBA" id="ARBA00023004"/>
    </source>
</evidence>
<dbReference type="EMBL" id="AFYH01056246">
    <property type="status" value="NOT_ANNOTATED_CDS"/>
    <property type="molecule type" value="Genomic_DNA"/>
</dbReference>
<feature type="domain" description="Alpha-ketoglutarate-dependent dioxygenase AlkB-like" evidence="14">
    <location>
        <begin position="82"/>
        <end position="220"/>
    </location>
</feature>
<evidence type="ECO:0000256" key="7">
    <source>
        <dbReference type="ARBA" id="ARBA00022964"/>
    </source>
</evidence>
<dbReference type="GO" id="GO:0006631">
    <property type="term" value="P:fatty acid metabolic process"/>
    <property type="evidence" value="ECO:0007669"/>
    <property type="project" value="TreeGrafter"/>
</dbReference>
<reference evidence="16" key="1">
    <citation type="submission" date="2011-08" db="EMBL/GenBank/DDBJ databases">
        <title>The draft genome of Latimeria chalumnae.</title>
        <authorList>
            <person name="Di Palma F."/>
            <person name="Alfoldi J."/>
            <person name="Johnson J."/>
            <person name="Berlin A."/>
            <person name="Gnerre S."/>
            <person name="Jaffe D."/>
            <person name="MacCallum I."/>
            <person name="Young S."/>
            <person name="Walker B.J."/>
            <person name="Lander E."/>
            <person name="Lindblad-Toh K."/>
        </authorList>
    </citation>
    <scope>NUCLEOTIDE SEQUENCE [LARGE SCALE GENOMIC DNA]</scope>
    <source>
        <strain evidence="16">Wild caught</strain>
    </source>
</reference>
<dbReference type="FunFam" id="2.60.120.590:FF:000009">
    <property type="entry name" value="Alpha-ketoglutarate-dependent dioxygenase alkB homolog 7, mitochondrial"/>
    <property type="match status" value="1"/>
</dbReference>
<dbReference type="GO" id="GO:0012501">
    <property type="term" value="P:programmed cell death"/>
    <property type="evidence" value="ECO:0007669"/>
    <property type="project" value="UniProtKB-KW"/>
</dbReference>
<evidence type="ECO:0000256" key="12">
    <source>
        <dbReference type="ARBA" id="ARBA00073530"/>
    </source>
</evidence>
<dbReference type="Pfam" id="PF13532">
    <property type="entry name" value="2OG-FeII_Oxy_2"/>
    <property type="match status" value="1"/>
</dbReference>
<comment type="cofactor">
    <cofactor evidence="1">
        <name>Fe(2+)</name>
        <dbReference type="ChEBI" id="CHEBI:29033"/>
    </cofactor>
</comment>
<keyword evidence="5" id="KW-0479">Metal-binding</keyword>
<dbReference type="PANTHER" id="PTHR21052">
    <property type="entry name" value="SPERMATOGENESIS ASSOCIATED 11-RELATED"/>
    <property type="match status" value="1"/>
</dbReference>
<dbReference type="STRING" id="7897.ENSLACP00000009654"/>
<proteinExistence type="inferred from homology"/>